<keyword evidence="1" id="KW-0175">Coiled coil</keyword>
<protein>
    <submittedName>
        <fullName evidence="3">Uncharacterized protein</fullName>
    </submittedName>
</protein>
<dbReference type="AlphaFoldDB" id="A0A7J3X5P8"/>
<evidence type="ECO:0000256" key="2">
    <source>
        <dbReference type="SAM" id="Phobius"/>
    </source>
</evidence>
<dbReference type="EMBL" id="DRZM01000066">
    <property type="protein sequence ID" value="HHP04496.1"/>
    <property type="molecule type" value="Genomic_DNA"/>
</dbReference>
<evidence type="ECO:0000256" key="1">
    <source>
        <dbReference type="SAM" id="Coils"/>
    </source>
</evidence>
<comment type="caution">
    <text evidence="3">The sequence shown here is derived from an EMBL/GenBank/DDBJ whole genome shotgun (WGS) entry which is preliminary data.</text>
</comment>
<keyword evidence="2" id="KW-1133">Transmembrane helix</keyword>
<name>A0A7J3X5P8_THEPE</name>
<keyword evidence="2" id="KW-0812">Transmembrane</keyword>
<reference evidence="3" key="1">
    <citation type="journal article" date="2020" name="mSystems">
        <title>Genome- and Community-Level Interaction Insights into Carbon Utilization and Element Cycling Functions of Hydrothermarchaeota in Hydrothermal Sediment.</title>
        <authorList>
            <person name="Zhou Z."/>
            <person name="Liu Y."/>
            <person name="Xu W."/>
            <person name="Pan J."/>
            <person name="Luo Z.H."/>
            <person name="Li M."/>
        </authorList>
    </citation>
    <scope>NUCLEOTIDE SEQUENCE [LARGE SCALE GENOMIC DNA]</scope>
    <source>
        <strain evidence="3">SpSt-1125</strain>
    </source>
</reference>
<keyword evidence="2" id="KW-0472">Membrane</keyword>
<organism evidence="3">
    <name type="scientific">Thermofilum pendens</name>
    <dbReference type="NCBI Taxonomy" id="2269"/>
    <lineage>
        <taxon>Archaea</taxon>
        <taxon>Thermoproteota</taxon>
        <taxon>Thermoprotei</taxon>
        <taxon>Thermofilales</taxon>
        <taxon>Thermofilaceae</taxon>
        <taxon>Thermofilum</taxon>
    </lineage>
</organism>
<proteinExistence type="predicted"/>
<feature type="coiled-coil region" evidence="1">
    <location>
        <begin position="83"/>
        <end position="113"/>
    </location>
</feature>
<evidence type="ECO:0000313" key="3">
    <source>
        <dbReference type="EMBL" id="HHP04496.1"/>
    </source>
</evidence>
<sequence length="117" mass="12485">MRAVSLYRLALVVLALVVAALLGAYVPLRIAGMVSEGRLDPLLGGVLCFSGIAAGAVVAFFAVSLGLALPAIPEEPREGGERLRAYRARQRAMLEELDEVKKLLEEIRDLLREGVGG</sequence>
<feature type="transmembrane region" description="Helical" evidence="2">
    <location>
        <begin position="41"/>
        <end position="69"/>
    </location>
</feature>
<gene>
    <name evidence="3" type="ORF">ENM88_01925</name>
</gene>
<accession>A0A7J3X5P8</accession>